<dbReference type="Proteomes" id="UP000317426">
    <property type="component" value="Segment"/>
</dbReference>
<gene>
    <name evidence="1" type="primary">MC064R</name>
    <name evidence="1" type="ORF">MOCVgp064</name>
</gene>
<dbReference type="Proteomes" id="UP000602142">
    <property type="component" value="Segment"/>
</dbReference>
<dbReference type="Proteomes" id="UP000630645">
    <property type="component" value="Segment"/>
</dbReference>
<dbReference type="EMBL" id="MN931742">
    <property type="protein sequence ID" value="QHW16805.1"/>
    <property type="molecule type" value="Genomic_DNA"/>
</dbReference>
<organism evidence="1">
    <name type="scientific">Molluscum contagiosum virus</name>
    <dbReference type="NCBI Taxonomy" id="10279"/>
    <lineage>
        <taxon>Viruses</taxon>
        <taxon>Varidnaviria</taxon>
        <taxon>Bamfordvirae</taxon>
        <taxon>Nucleocytoviricota</taxon>
        <taxon>Pokkesviricetes</taxon>
        <taxon>Chitovirales</taxon>
        <taxon>Poxviridae</taxon>
        <taxon>Chordopoxvirinae</taxon>
        <taxon>Molluscipoxvirus</taxon>
        <taxon>Molluscipoxvirus molluscum</taxon>
    </lineage>
</organism>
<reference evidence="2" key="2">
    <citation type="submission" date="2020-01" db="EMBL/GenBank/DDBJ databases">
        <title>Global genomic diversity of Molluscum contagiosum virus.</title>
        <authorList>
            <person name="Zorec T.M."/>
            <person name="Skubic L."/>
            <person name="Hosnjak L."/>
            <person name="Trcko K."/>
            <person name="Poljak M."/>
        </authorList>
    </citation>
    <scope>NUCLEOTIDE SEQUENCE</scope>
    <source>
        <strain evidence="2">MCV1_P02S01A</strain>
        <strain evidence="3">MCV1_P02S01B</strain>
        <strain evidence="4">MCV1_P02S02A</strain>
        <strain evidence="5">MCV1_P05S01A</strain>
        <strain evidence="6">MCV1_P05S02A</strain>
    </source>
</reference>
<proteinExistence type="predicted"/>
<dbReference type="EMBL" id="MN931743">
    <property type="protein sequence ID" value="QHW16987.1"/>
    <property type="molecule type" value="Genomic_DNA"/>
</dbReference>
<accession>A0A3Q9NN68</accession>
<evidence type="ECO:0000313" key="3">
    <source>
        <dbReference type="EMBL" id="QHW16987.1"/>
    </source>
</evidence>
<dbReference type="Proteomes" id="UP000619037">
    <property type="component" value="Segment"/>
</dbReference>
<evidence type="ECO:0000313" key="6">
    <source>
        <dbReference type="EMBL" id="QHW18049.1"/>
    </source>
</evidence>
<dbReference type="EMBL" id="MN931744">
    <property type="protein sequence ID" value="QHW17169.1"/>
    <property type="molecule type" value="Genomic_DNA"/>
</dbReference>
<dbReference type="EMBL" id="MN931749">
    <property type="protein sequence ID" value="QHW18049.1"/>
    <property type="molecule type" value="Genomic_DNA"/>
</dbReference>
<dbReference type="Proteomes" id="UP000613226">
    <property type="component" value="Segment"/>
</dbReference>
<dbReference type="Proteomes" id="UP000610093">
    <property type="component" value="Segment"/>
</dbReference>
<sequence>MLSLSLHTLPARMRVVTRRVIKSTGRTSSRTFLRRVSLVPADTCACENACGCFPGSETCHLL</sequence>
<evidence type="ECO:0000313" key="1">
    <source>
        <dbReference type="EMBL" id="AZT86354.1"/>
    </source>
</evidence>
<evidence type="ECO:0000313" key="2">
    <source>
        <dbReference type="EMBL" id="QHW16805.1"/>
    </source>
</evidence>
<protein>
    <submittedName>
        <fullName evidence="1">MC064R</fullName>
    </submittedName>
</protein>
<dbReference type="EMBL" id="MH646551">
    <property type="protein sequence ID" value="AZT86354.1"/>
    <property type="molecule type" value="Genomic_DNA"/>
</dbReference>
<reference evidence="1" key="1">
    <citation type="submission" date="2018-07" db="EMBL/GenBank/DDBJ databases">
        <title>Illumina sequencing of clinical samples for virus detection in a public health laboratory: a feasibility study.</title>
        <authorList>
            <person name="Huang B."/>
            <person name="Jennison A."/>
            <person name="Whiley D."/>
            <person name="McMahon J."/>
            <person name="Hewitson G."/>
            <person name="Graham R."/>
            <person name="De Jong A."/>
            <person name="Warrilow D."/>
        </authorList>
    </citation>
    <scope>NUCLEOTIDE SEQUENCE [LARGE SCALE GENOMIC DNA]</scope>
    <source>
        <strain evidence="1">Sercmolcont1</strain>
    </source>
</reference>
<evidence type="ECO:0000313" key="5">
    <source>
        <dbReference type="EMBL" id="QHW17870.1"/>
    </source>
</evidence>
<evidence type="ECO:0000313" key="4">
    <source>
        <dbReference type="EMBL" id="QHW17169.1"/>
    </source>
</evidence>
<name>A0A3Q9NN68_9POXV</name>
<dbReference type="EMBL" id="MN931748">
    <property type="protein sequence ID" value="QHW17870.1"/>
    <property type="molecule type" value="Genomic_DNA"/>
</dbReference>